<comment type="cofactor">
    <cofactor evidence="1">
        <name>Zn(2+)</name>
        <dbReference type="ChEBI" id="CHEBI:29105"/>
    </cofactor>
</comment>
<dbReference type="Gene3D" id="3.40.50.720">
    <property type="entry name" value="NAD(P)-binding Rossmann-like Domain"/>
    <property type="match status" value="1"/>
</dbReference>
<accession>A0AAD6HP81</accession>
<evidence type="ECO:0000256" key="6">
    <source>
        <dbReference type="ARBA" id="ARBA00023027"/>
    </source>
</evidence>
<keyword evidence="3" id="KW-0479">Metal-binding</keyword>
<dbReference type="GO" id="GO:0046872">
    <property type="term" value="F:metal ion binding"/>
    <property type="evidence" value="ECO:0007669"/>
    <property type="project" value="UniProtKB-KW"/>
</dbReference>
<comment type="caution">
    <text evidence="8">The sequence shown here is derived from an EMBL/GenBank/DDBJ whole genome shotgun (WGS) entry which is preliminary data.</text>
</comment>
<evidence type="ECO:0000313" key="8">
    <source>
        <dbReference type="EMBL" id="KAJ5728165.1"/>
    </source>
</evidence>
<dbReference type="GO" id="GO:0004022">
    <property type="term" value="F:alcohol dehydrogenase (NAD+) activity"/>
    <property type="evidence" value="ECO:0007669"/>
    <property type="project" value="TreeGrafter"/>
</dbReference>
<name>A0AAD6HP81_9EURO</name>
<evidence type="ECO:0000256" key="2">
    <source>
        <dbReference type="ARBA" id="ARBA00008072"/>
    </source>
</evidence>
<evidence type="ECO:0000313" key="9">
    <source>
        <dbReference type="Proteomes" id="UP001215712"/>
    </source>
</evidence>
<sequence length="253" mass="27317">MEKSAAAVVVDTKTEIRQRDIPRPVGTEVLVKIEAAGHTVVDTRYIMRVPEDIAAEDAAPILCAGTTAYRALRLADLKPGQWVGIVGCGGGLGHLAVQYAKALELRVLGIDSTDKESICRTLGTDVFIDFTQTKASLMSMYKHHNVIRVTDGGTHGVLVVSSSPKAYEQALRYVRKMGALVCIGIRPEYFVAKGVRLLGSSTGTMNDTKEALDFVRDGRVKPITVKKKLGDIQECLTAIEAGEIVGRYIISAT</sequence>
<dbReference type="Proteomes" id="UP001215712">
    <property type="component" value="Unassembled WGS sequence"/>
</dbReference>
<proteinExistence type="inferred from homology"/>
<dbReference type="GO" id="GO:0005737">
    <property type="term" value="C:cytoplasm"/>
    <property type="evidence" value="ECO:0007669"/>
    <property type="project" value="TreeGrafter"/>
</dbReference>
<keyword evidence="6" id="KW-0520">NAD</keyword>
<evidence type="ECO:0000256" key="5">
    <source>
        <dbReference type="ARBA" id="ARBA00023002"/>
    </source>
</evidence>
<keyword evidence="5" id="KW-0560">Oxidoreductase</keyword>
<feature type="domain" description="Alcohol dehydrogenase-like C-terminal" evidence="7">
    <location>
        <begin position="91"/>
        <end position="215"/>
    </location>
</feature>
<keyword evidence="9" id="KW-1185">Reference proteome</keyword>
<evidence type="ECO:0000256" key="4">
    <source>
        <dbReference type="ARBA" id="ARBA00022833"/>
    </source>
</evidence>
<protein>
    <recommendedName>
        <fullName evidence="7">Alcohol dehydrogenase-like C-terminal domain-containing protein</fullName>
    </recommendedName>
</protein>
<dbReference type="EMBL" id="JAQJAN010000005">
    <property type="protein sequence ID" value="KAJ5728165.1"/>
    <property type="molecule type" value="Genomic_DNA"/>
</dbReference>
<dbReference type="PANTHER" id="PTHR42940">
    <property type="entry name" value="ALCOHOL DEHYDROGENASE 1-RELATED"/>
    <property type="match status" value="1"/>
</dbReference>
<reference evidence="8" key="1">
    <citation type="journal article" date="2023" name="IMA Fungus">
        <title>Comparative genomic study of the Penicillium genus elucidates a diverse pangenome and 15 lateral gene transfer events.</title>
        <authorList>
            <person name="Petersen C."/>
            <person name="Sorensen T."/>
            <person name="Nielsen M.R."/>
            <person name="Sondergaard T.E."/>
            <person name="Sorensen J.L."/>
            <person name="Fitzpatrick D.A."/>
            <person name="Frisvad J.C."/>
            <person name="Nielsen K.L."/>
        </authorList>
    </citation>
    <scope>NUCLEOTIDE SEQUENCE</scope>
    <source>
        <strain evidence="8">IBT 17514</strain>
    </source>
</reference>
<dbReference type="SUPFAM" id="SSF51735">
    <property type="entry name" value="NAD(P)-binding Rossmann-fold domains"/>
    <property type="match status" value="1"/>
</dbReference>
<dbReference type="InterPro" id="IPR013149">
    <property type="entry name" value="ADH-like_C"/>
</dbReference>
<comment type="similarity">
    <text evidence="2">Belongs to the zinc-containing alcohol dehydrogenase family.</text>
</comment>
<keyword evidence="4" id="KW-0862">Zinc</keyword>
<dbReference type="InterPro" id="IPR036291">
    <property type="entry name" value="NAD(P)-bd_dom_sf"/>
</dbReference>
<dbReference type="PANTHER" id="PTHR42940:SF3">
    <property type="entry name" value="ALCOHOL DEHYDROGENASE 1-RELATED"/>
    <property type="match status" value="1"/>
</dbReference>
<dbReference type="AlphaFoldDB" id="A0AAD6HP81"/>
<dbReference type="FunFam" id="3.40.50.720:FF:000039">
    <property type="entry name" value="Alcohol dehydrogenase AdhP"/>
    <property type="match status" value="1"/>
</dbReference>
<dbReference type="Gene3D" id="3.90.180.10">
    <property type="entry name" value="Medium-chain alcohol dehydrogenases, catalytic domain"/>
    <property type="match status" value="1"/>
</dbReference>
<evidence type="ECO:0000259" key="7">
    <source>
        <dbReference type="Pfam" id="PF00107"/>
    </source>
</evidence>
<reference evidence="8" key="2">
    <citation type="submission" date="2023-01" db="EMBL/GenBank/DDBJ databases">
        <authorList>
            <person name="Petersen C."/>
        </authorList>
    </citation>
    <scope>NUCLEOTIDE SEQUENCE</scope>
    <source>
        <strain evidence="8">IBT 17514</strain>
    </source>
</reference>
<evidence type="ECO:0000256" key="3">
    <source>
        <dbReference type="ARBA" id="ARBA00022723"/>
    </source>
</evidence>
<dbReference type="Pfam" id="PF00107">
    <property type="entry name" value="ADH_zinc_N"/>
    <property type="match status" value="1"/>
</dbReference>
<organism evidence="8 9">
    <name type="scientific">Penicillium malachiteum</name>
    <dbReference type="NCBI Taxonomy" id="1324776"/>
    <lineage>
        <taxon>Eukaryota</taxon>
        <taxon>Fungi</taxon>
        <taxon>Dikarya</taxon>
        <taxon>Ascomycota</taxon>
        <taxon>Pezizomycotina</taxon>
        <taxon>Eurotiomycetes</taxon>
        <taxon>Eurotiomycetidae</taxon>
        <taxon>Eurotiales</taxon>
        <taxon>Aspergillaceae</taxon>
        <taxon>Penicillium</taxon>
    </lineage>
</organism>
<gene>
    <name evidence="8" type="ORF">N7493_004495</name>
</gene>
<evidence type="ECO:0000256" key="1">
    <source>
        <dbReference type="ARBA" id="ARBA00001947"/>
    </source>
</evidence>